<organism evidence="2 3">
    <name type="scientific">Saccharopolyspora phatthalungensis</name>
    <dbReference type="NCBI Taxonomy" id="664693"/>
    <lineage>
        <taxon>Bacteria</taxon>
        <taxon>Bacillati</taxon>
        <taxon>Actinomycetota</taxon>
        <taxon>Actinomycetes</taxon>
        <taxon>Pseudonocardiales</taxon>
        <taxon>Pseudonocardiaceae</taxon>
        <taxon>Saccharopolyspora</taxon>
    </lineage>
</organism>
<dbReference type="AlphaFoldDB" id="A0A840Q7Z1"/>
<keyword evidence="3" id="KW-1185">Reference proteome</keyword>
<dbReference type="GO" id="GO:0016829">
    <property type="term" value="F:lyase activity"/>
    <property type="evidence" value="ECO:0007669"/>
    <property type="project" value="UniProtKB-KW"/>
</dbReference>
<accession>A0A840Q7Z1</accession>
<evidence type="ECO:0000313" key="2">
    <source>
        <dbReference type="EMBL" id="MBB5156566.1"/>
    </source>
</evidence>
<feature type="signal peptide" evidence="1">
    <location>
        <begin position="1"/>
        <end position="30"/>
    </location>
</feature>
<name>A0A840Q7Z1_9PSEU</name>
<sequence length="211" mass="21145">MKPVLGGRCAATAVAFLAATAFTLAPQAPAAAFDINFACSGSSPLGEQQFGLRQGADVTAPATVAPGGALDVVFDPGPNKVPAEVNGHTVKRIEGVDLKIQIPPNSRFVSADLGGGSGLGPNPPAMRVAGDIATLHLDGPIAGGSQFELPTVTMHLTAGQSGAIETRLHGTGYGDPGLAFTAVAASIIGEVTVPSRCFPKPNPVLTTTKIG</sequence>
<keyword evidence="2" id="KW-0456">Lyase</keyword>
<dbReference type="Proteomes" id="UP000584374">
    <property type="component" value="Unassembled WGS sequence"/>
</dbReference>
<comment type="caution">
    <text evidence="2">The sequence shown here is derived from an EMBL/GenBank/DDBJ whole genome shotgun (WGS) entry which is preliminary data.</text>
</comment>
<evidence type="ECO:0000256" key="1">
    <source>
        <dbReference type="SAM" id="SignalP"/>
    </source>
</evidence>
<feature type="chain" id="PRO_5032947082" evidence="1">
    <location>
        <begin position="31"/>
        <end position="211"/>
    </location>
</feature>
<keyword evidence="1" id="KW-0732">Signal</keyword>
<proteinExistence type="predicted"/>
<reference evidence="2 3" key="1">
    <citation type="submission" date="2020-08" db="EMBL/GenBank/DDBJ databases">
        <title>Sequencing the genomes of 1000 actinobacteria strains.</title>
        <authorList>
            <person name="Klenk H.-P."/>
        </authorList>
    </citation>
    <scope>NUCLEOTIDE SEQUENCE [LARGE SCALE GENOMIC DNA]</scope>
    <source>
        <strain evidence="2 3">DSM 45584</strain>
    </source>
</reference>
<dbReference type="EC" id="4.2.1.-" evidence="2"/>
<protein>
    <submittedName>
        <fullName evidence="2">Dehydratase</fullName>
        <ecNumber evidence="2">4.2.1.-</ecNumber>
    </submittedName>
</protein>
<gene>
    <name evidence="2" type="ORF">BJ970_004100</name>
</gene>
<dbReference type="RefSeq" id="WP_246470925.1">
    <property type="nucleotide sequence ID" value="NZ_JACHIW010000001.1"/>
</dbReference>
<evidence type="ECO:0000313" key="3">
    <source>
        <dbReference type="Proteomes" id="UP000584374"/>
    </source>
</evidence>
<dbReference type="EMBL" id="JACHIW010000001">
    <property type="protein sequence ID" value="MBB5156566.1"/>
    <property type="molecule type" value="Genomic_DNA"/>
</dbReference>